<reference evidence="1 2" key="1">
    <citation type="submission" date="2019-09" db="EMBL/GenBank/DDBJ databases">
        <title>Arenimonas chukotkensis sp. nov., a bacterium isolated from Chukotka hot spring, Arctic region, Russia.</title>
        <authorList>
            <person name="Zayulina K.S."/>
            <person name="Prokofeva M.I."/>
            <person name="Elcheninov A.G."/>
            <person name="Novikov A."/>
            <person name="Kochetkova T.V."/>
            <person name="Kublanov I.V."/>
        </authorList>
    </citation>
    <scope>NUCLEOTIDE SEQUENCE [LARGE SCALE GENOMIC DNA]</scope>
    <source>
        <strain evidence="1 2">3729k</strain>
    </source>
</reference>
<dbReference type="RefSeq" id="WP_149860577.1">
    <property type="nucleotide sequence ID" value="NZ_VUOD01000004.1"/>
</dbReference>
<proteinExistence type="predicted"/>
<reference evidence="1 2" key="2">
    <citation type="submission" date="2019-09" db="EMBL/GenBank/DDBJ databases">
        <authorList>
            <person name="Mazur A."/>
        </authorList>
    </citation>
    <scope>NUCLEOTIDE SEQUENCE [LARGE SCALE GENOMIC DNA]</scope>
    <source>
        <strain evidence="1 2">3729k</strain>
    </source>
</reference>
<accession>A0A5B2Z8P7</accession>
<protein>
    <submittedName>
        <fullName evidence="1">Uncharacterized protein</fullName>
    </submittedName>
</protein>
<gene>
    <name evidence="1" type="ORF">F0415_07495</name>
</gene>
<organism evidence="1 2">
    <name type="scientific">Arenimonas fontis</name>
    <dbReference type="NCBI Taxonomy" id="2608255"/>
    <lineage>
        <taxon>Bacteria</taxon>
        <taxon>Pseudomonadati</taxon>
        <taxon>Pseudomonadota</taxon>
        <taxon>Gammaproteobacteria</taxon>
        <taxon>Lysobacterales</taxon>
        <taxon>Lysobacteraceae</taxon>
        <taxon>Arenimonas</taxon>
    </lineage>
</organism>
<evidence type="ECO:0000313" key="2">
    <source>
        <dbReference type="Proteomes" id="UP000322165"/>
    </source>
</evidence>
<keyword evidence="2" id="KW-1185">Reference proteome</keyword>
<dbReference type="Proteomes" id="UP000322165">
    <property type="component" value="Unassembled WGS sequence"/>
</dbReference>
<dbReference type="AlphaFoldDB" id="A0A5B2Z8P7"/>
<sequence>MNLHEHELPPRVADHLGAVAEPAERDVAAAQTRLMRRLTEARAASAPRRWWPALATAAAAMVLALGLPLLSGGNDAFAAALERFRTFRTLEMRLQHHVDDRLLQQAVVRVNAEGVTRTDVDERMSIIVDPVHGRLLTLMHESRTAMRMTLPATRPATGGELDWLEELRRFKGQAEALPQRREIDGQRALGWSLSLQGQRVELWTTADGLPLALSLPGTPGLRIEYRFRFDLPMDPALFSSEAPAGYRLAGPDAGR</sequence>
<evidence type="ECO:0000313" key="1">
    <source>
        <dbReference type="EMBL" id="KAA2285078.1"/>
    </source>
</evidence>
<comment type="caution">
    <text evidence="1">The sequence shown here is derived from an EMBL/GenBank/DDBJ whole genome shotgun (WGS) entry which is preliminary data.</text>
</comment>
<dbReference type="EMBL" id="VUOD01000004">
    <property type="protein sequence ID" value="KAA2285078.1"/>
    <property type="molecule type" value="Genomic_DNA"/>
</dbReference>
<name>A0A5B2Z8P7_9GAMM</name>